<evidence type="ECO:0000259" key="11">
    <source>
        <dbReference type="PROSITE" id="PS51350"/>
    </source>
</evidence>
<dbReference type="InterPro" id="IPR035895">
    <property type="entry name" value="HPr-like_sf"/>
</dbReference>
<dbReference type="PROSITE" id="PS51350">
    <property type="entry name" value="PTS_HPR_DOM"/>
    <property type="match status" value="1"/>
</dbReference>
<dbReference type="Pfam" id="PF18024">
    <property type="entry name" value="HTH_50"/>
    <property type="match status" value="1"/>
</dbReference>
<dbReference type="CDD" id="cd00130">
    <property type="entry name" value="PAS"/>
    <property type="match status" value="2"/>
</dbReference>
<dbReference type="Gene3D" id="1.10.10.60">
    <property type="entry name" value="Homeodomain-like"/>
    <property type="match status" value="1"/>
</dbReference>
<dbReference type="STRING" id="1529.SAMN04487885_10872"/>
<keyword evidence="7" id="KW-0804">Transcription</keyword>
<keyword evidence="5" id="KW-0238">DNA-binding</keyword>
<dbReference type="PROSITE" id="PS50045">
    <property type="entry name" value="SIGMA54_INTERACT_4"/>
    <property type="match status" value="1"/>
</dbReference>
<dbReference type="InterPro" id="IPR013767">
    <property type="entry name" value="PAS_fold"/>
</dbReference>
<dbReference type="OrthoDB" id="9803970at2"/>
<evidence type="ECO:0000256" key="8">
    <source>
        <dbReference type="ARBA" id="ARBA00029500"/>
    </source>
</evidence>
<feature type="domain" description="Sigma-54 factor interaction" evidence="9">
    <location>
        <begin position="357"/>
        <end position="586"/>
    </location>
</feature>
<keyword evidence="6" id="KW-0010">Activator</keyword>
<dbReference type="InterPro" id="IPR025662">
    <property type="entry name" value="Sigma_54_int_dom_ATP-bd_1"/>
</dbReference>
<dbReference type="Gene3D" id="3.30.1340.10">
    <property type="entry name" value="HPr-like"/>
    <property type="match status" value="1"/>
</dbReference>
<dbReference type="InterPro" id="IPR000032">
    <property type="entry name" value="HPr-like"/>
</dbReference>
<dbReference type="InterPro" id="IPR009057">
    <property type="entry name" value="Homeodomain-like_sf"/>
</dbReference>
<dbReference type="eggNOG" id="COG3829">
    <property type="taxonomic scope" value="Bacteria"/>
</dbReference>
<dbReference type="Pfam" id="PF00158">
    <property type="entry name" value="Sigma54_activat"/>
    <property type="match status" value="1"/>
</dbReference>
<dbReference type="InterPro" id="IPR030828">
    <property type="entry name" value="HTH_TyrR"/>
</dbReference>
<keyword evidence="13" id="KW-1185">Reference proteome</keyword>
<organism evidence="12 13">
    <name type="scientific">Clostridium cadaveris</name>
    <dbReference type="NCBI Taxonomy" id="1529"/>
    <lineage>
        <taxon>Bacteria</taxon>
        <taxon>Bacillati</taxon>
        <taxon>Bacillota</taxon>
        <taxon>Clostridia</taxon>
        <taxon>Eubacteriales</taxon>
        <taxon>Clostridiaceae</taxon>
        <taxon>Clostridium</taxon>
    </lineage>
</organism>
<keyword evidence="4" id="KW-0805">Transcription regulation</keyword>
<dbReference type="PROSITE" id="PS00675">
    <property type="entry name" value="SIGMA54_INTERACT_1"/>
    <property type="match status" value="1"/>
</dbReference>
<sequence length="671" mass="75528">MVKRNVTVSIENGLHTRIAAMVVNKAAEVKERYGVDLLIKRKNDDSFIGISILALISLRIQQGEVITIGSKNSNYASIKAVEVLCDYITKDLAYNYGIMNEVDAIIQESTIANEQILSDLPMGIIVIDTNCTISNINSYALKILNKPSKDILGHQITDVIPNSDLPNIINTGTKEFGKIQHINNNILLVNRSPIISDNHIIGAVGVLQDISEVMGMKEVNTRFKKLLEASHDMICFVDENRKITYINPAYEHHFNINPNDILGKDLLDVSPNGLRIKSFTSKEKIENFIQKKEGIEIISNIEPLFIDGDFKGVISLSKPLSEIRHWIGKVKKYEAEIDYYREELLKQSREQNSFKNIIGFNSNLRDIITMCKKASQSPSTVLIGGESGTGKELIAKAIHSNSPRYNNAFVKVNCAAIPETLMESELFGYEKGAFTGALKSKPGKFAIANEGTIFLDEIGDLPLSMQVKLLRVLQEKEFESLGSTKPQKIDVRIIAATNRNLGEMVRDGTFREDLYYRLNVLSLVLPPLRERKDDIRLLVHHFIQKFNTELNKNILGIDNNALMLLERYDWPGNIRELQNIIERAMNLCESSMISVSDLPFHLKDEKYSGDALINTPNGDIMPFECYEKEIIKAAMAKYGSYNKAGKALGLTHRTISLKCKKYDIDIKKINN</sequence>
<dbReference type="PROSITE" id="PS00688">
    <property type="entry name" value="SIGMA54_INTERACT_3"/>
    <property type="match status" value="1"/>
</dbReference>
<evidence type="ECO:0000256" key="4">
    <source>
        <dbReference type="ARBA" id="ARBA00023015"/>
    </source>
</evidence>
<evidence type="ECO:0000256" key="5">
    <source>
        <dbReference type="ARBA" id="ARBA00023125"/>
    </source>
</evidence>
<dbReference type="CDD" id="cd00009">
    <property type="entry name" value="AAA"/>
    <property type="match status" value="1"/>
</dbReference>
<dbReference type="SUPFAM" id="SSF55785">
    <property type="entry name" value="PYP-like sensor domain (PAS domain)"/>
    <property type="match status" value="2"/>
</dbReference>
<dbReference type="RefSeq" id="WP_074845170.1">
    <property type="nucleotide sequence ID" value="NZ_FOOE01000008.1"/>
</dbReference>
<protein>
    <recommendedName>
        <fullName evidence="8">HTH-type transcriptional regulatory protein TyrR</fullName>
    </recommendedName>
</protein>
<keyword evidence="2" id="KW-0058">Aromatic hydrocarbons catabolism</keyword>
<dbReference type="InterPro" id="IPR003593">
    <property type="entry name" value="AAA+_ATPase"/>
</dbReference>
<evidence type="ECO:0000259" key="9">
    <source>
        <dbReference type="PROSITE" id="PS50045"/>
    </source>
</evidence>
<evidence type="ECO:0000256" key="6">
    <source>
        <dbReference type="ARBA" id="ARBA00023159"/>
    </source>
</evidence>
<evidence type="ECO:0000256" key="2">
    <source>
        <dbReference type="ARBA" id="ARBA00022797"/>
    </source>
</evidence>
<dbReference type="SMART" id="SM00091">
    <property type="entry name" value="PAS"/>
    <property type="match status" value="2"/>
</dbReference>
<accession>A0A1I2L159</accession>
<dbReference type="InterPro" id="IPR027417">
    <property type="entry name" value="P-loop_NTPase"/>
</dbReference>
<keyword evidence="1" id="KW-0547">Nucleotide-binding</keyword>
<dbReference type="PROSITE" id="PS50112">
    <property type="entry name" value="PAS"/>
    <property type="match status" value="1"/>
</dbReference>
<dbReference type="InterPro" id="IPR002078">
    <property type="entry name" value="Sigma_54_int"/>
</dbReference>
<dbReference type="EMBL" id="FOOE01000008">
    <property type="protein sequence ID" value="SFF72945.1"/>
    <property type="molecule type" value="Genomic_DNA"/>
</dbReference>
<dbReference type="NCBIfam" id="TIGR00229">
    <property type="entry name" value="sensory_box"/>
    <property type="match status" value="1"/>
</dbReference>
<evidence type="ECO:0000256" key="3">
    <source>
        <dbReference type="ARBA" id="ARBA00022840"/>
    </source>
</evidence>
<dbReference type="Pfam" id="PF00381">
    <property type="entry name" value="PTS-HPr"/>
    <property type="match status" value="1"/>
</dbReference>
<dbReference type="Gene3D" id="3.30.450.20">
    <property type="entry name" value="PAS domain"/>
    <property type="match status" value="2"/>
</dbReference>
<dbReference type="Pfam" id="PF25601">
    <property type="entry name" value="AAA_lid_14"/>
    <property type="match status" value="1"/>
</dbReference>
<keyword evidence="3" id="KW-0067">ATP-binding</keyword>
<evidence type="ECO:0000256" key="1">
    <source>
        <dbReference type="ARBA" id="ARBA00022741"/>
    </source>
</evidence>
<dbReference type="InterPro" id="IPR025944">
    <property type="entry name" value="Sigma_54_int_dom_CS"/>
</dbReference>
<dbReference type="PANTHER" id="PTHR32071:SF57">
    <property type="entry name" value="C4-DICARBOXYLATE TRANSPORT TRANSCRIPTIONAL REGULATORY PROTEIN DCTD"/>
    <property type="match status" value="1"/>
</dbReference>
<dbReference type="SUPFAM" id="SSF55594">
    <property type="entry name" value="HPr-like"/>
    <property type="match status" value="1"/>
</dbReference>
<evidence type="ECO:0000256" key="7">
    <source>
        <dbReference type="ARBA" id="ARBA00023163"/>
    </source>
</evidence>
<dbReference type="FunFam" id="1.10.8.60:FF:000014">
    <property type="entry name" value="DNA-binding transcriptional regulator NtrC"/>
    <property type="match status" value="1"/>
</dbReference>
<reference evidence="12 13" key="1">
    <citation type="submission" date="2016-10" db="EMBL/GenBank/DDBJ databases">
        <authorList>
            <person name="de Groot N.N."/>
        </authorList>
    </citation>
    <scope>NUCLEOTIDE SEQUENCE [LARGE SCALE GENOMIC DNA]</scope>
    <source>
        <strain evidence="12 13">NLAE-zl-G419</strain>
    </source>
</reference>
<dbReference type="GO" id="GO:0006355">
    <property type="term" value="P:regulation of DNA-templated transcription"/>
    <property type="evidence" value="ECO:0007669"/>
    <property type="project" value="InterPro"/>
</dbReference>
<dbReference type="Gene3D" id="1.10.8.60">
    <property type="match status" value="1"/>
</dbReference>
<evidence type="ECO:0000313" key="12">
    <source>
        <dbReference type="EMBL" id="SFF72945.1"/>
    </source>
</evidence>
<proteinExistence type="predicted"/>
<feature type="domain" description="PAS" evidence="10">
    <location>
        <begin position="219"/>
        <end position="267"/>
    </location>
</feature>
<dbReference type="Proteomes" id="UP000182135">
    <property type="component" value="Unassembled WGS sequence"/>
</dbReference>
<evidence type="ECO:0000259" key="10">
    <source>
        <dbReference type="PROSITE" id="PS50112"/>
    </source>
</evidence>
<evidence type="ECO:0000313" key="13">
    <source>
        <dbReference type="Proteomes" id="UP000182135"/>
    </source>
</evidence>
<gene>
    <name evidence="12" type="ORF">SAMN04487885_10872</name>
</gene>
<dbReference type="Gene3D" id="3.40.50.300">
    <property type="entry name" value="P-loop containing nucleotide triphosphate hydrolases"/>
    <property type="match status" value="1"/>
</dbReference>
<dbReference type="SUPFAM" id="SSF46689">
    <property type="entry name" value="Homeodomain-like"/>
    <property type="match status" value="1"/>
</dbReference>
<dbReference type="Pfam" id="PF00989">
    <property type="entry name" value="PAS"/>
    <property type="match status" value="1"/>
</dbReference>
<dbReference type="Pfam" id="PF13426">
    <property type="entry name" value="PAS_9"/>
    <property type="match status" value="1"/>
</dbReference>
<name>A0A1I2L159_9CLOT</name>
<dbReference type="GO" id="GO:0005524">
    <property type="term" value="F:ATP binding"/>
    <property type="evidence" value="ECO:0007669"/>
    <property type="project" value="UniProtKB-KW"/>
</dbReference>
<dbReference type="InterPro" id="IPR000014">
    <property type="entry name" value="PAS"/>
</dbReference>
<dbReference type="SMART" id="SM00382">
    <property type="entry name" value="AAA"/>
    <property type="match status" value="1"/>
</dbReference>
<dbReference type="PROSITE" id="PS00676">
    <property type="entry name" value="SIGMA54_INTERACT_2"/>
    <property type="match status" value="1"/>
</dbReference>
<feature type="domain" description="HPr" evidence="11">
    <location>
        <begin position="1"/>
        <end position="95"/>
    </location>
</feature>
<dbReference type="InterPro" id="IPR025943">
    <property type="entry name" value="Sigma_54_int_dom_ATP-bd_2"/>
</dbReference>
<dbReference type="GO" id="GO:0003677">
    <property type="term" value="F:DNA binding"/>
    <property type="evidence" value="ECO:0007669"/>
    <property type="project" value="UniProtKB-KW"/>
</dbReference>
<dbReference type="FunFam" id="3.40.50.300:FF:000006">
    <property type="entry name" value="DNA-binding transcriptional regulator NtrC"/>
    <property type="match status" value="1"/>
</dbReference>
<dbReference type="PANTHER" id="PTHR32071">
    <property type="entry name" value="TRANSCRIPTIONAL REGULATORY PROTEIN"/>
    <property type="match status" value="1"/>
</dbReference>
<dbReference type="AlphaFoldDB" id="A0A1I2L159"/>
<dbReference type="SUPFAM" id="SSF52540">
    <property type="entry name" value="P-loop containing nucleoside triphosphate hydrolases"/>
    <property type="match status" value="1"/>
</dbReference>
<dbReference type="InterPro" id="IPR058031">
    <property type="entry name" value="AAA_lid_NorR"/>
</dbReference>
<dbReference type="InterPro" id="IPR035965">
    <property type="entry name" value="PAS-like_dom_sf"/>
</dbReference>